<accession>A0A150RL83</accession>
<organism evidence="3 4">
    <name type="scientific">Sorangium cellulosum</name>
    <name type="common">Polyangium cellulosum</name>
    <dbReference type="NCBI Taxonomy" id="56"/>
    <lineage>
        <taxon>Bacteria</taxon>
        <taxon>Pseudomonadati</taxon>
        <taxon>Myxococcota</taxon>
        <taxon>Polyangia</taxon>
        <taxon>Polyangiales</taxon>
        <taxon>Polyangiaceae</taxon>
        <taxon>Sorangium</taxon>
    </lineage>
</organism>
<protein>
    <recommendedName>
        <fullName evidence="2">HTH cro/C1-type domain-containing protein</fullName>
    </recommendedName>
</protein>
<feature type="region of interest" description="Disordered" evidence="1">
    <location>
        <begin position="75"/>
        <end position="138"/>
    </location>
</feature>
<dbReference type="EMBL" id="JEMB01002481">
    <property type="protein sequence ID" value="KYF80903.1"/>
    <property type="molecule type" value="Genomic_DNA"/>
</dbReference>
<reference evidence="3 4" key="1">
    <citation type="submission" date="2014-02" db="EMBL/GenBank/DDBJ databases">
        <title>The small core and large imbalanced accessory genome model reveals a collaborative survival strategy of Sorangium cellulosum strains in nature.</title>
        <authorList>
            <person name="Han K."/>
            <person name="Peng R."/>
            <person name="Blom J."/>
            <person name="Li Y.-Z."/>
        </authorList>
    </citation>
    <scope>NUCLEOTIDE SEQUENCE [LARGE SCALE GENOMIC DNA]</scope>
    <source>
        <strain evidence="3 4">So0011-07</strain>
    </source>
</reference>
<evidence type="ECO:0000259" key="2">
    <source>
        <dbReference type="PROSITE" id="PS50943"/>
    </source>
</evidence>
<dbReference type="Pfam" id="PF01381">
    <property type="entry name" value="HTH_3"/>
    <property type="match status" value="1"/>
</dbReference>
<dbReference type="Proteomes" id="UP000075635">
    <property type="component" value="Unassembled WGS sequence"/>
</dbReference>
<dbReference type="InterPro" id="IPR001387">
    <property type="entry name" value="Cro/C1-type_HTH"/>
</dbReference>
<feature type="compositionally biased region" description="Low complexity" evidence="1">
    <location>
        <begin position="113"/>
        <end position="122"/>
    </location>
</feature>
<proteinExistence type="predicted"/>
<evidence type="ECO:0000256" key="1">
    <source>
        <dbReference type="SAM" id="MobiDB-lite"/>
    </source>
</evidence>
<dbReference type="CDD" id="cd00093">
    <property type="entry name" value="HTH_XRE"/>
    <property type="match status" value="1"/>
</dbReference>
<comment type="caution">
    <text evidence="3">The sequence shown here is derived from an EMBL/GenBank/DDBJ whole genome shotgun (WGS) entry which is preliminary data.</text>
</comment>
<dbReference type="SUPFAM" id="SSF47413">
    <property type="entry name" value="lambda repressor-like DNA-binding domains"/>
    <property type="match status" value="1"/>
</dbReference>
<dbReference type="InterPro" id="IPR010982">
    <property type="entry name" value="Lambda_DNA-bd_dom_sf"/>
</dbReference>
<dbReference type="SMART" id="SM00530">
    <property type="entry name" value="HTH_XRE"/>
    <property type="match status" value="1"/>
</dbReference>
<evidence type="ECO:0000313" key="3">
    <source>
        <dbReference type="EMBL" id="KYF80903.1"/>
    </source>
</evidence>
<dbReference type="Gene3D" id="1.10.260.40">
    <property type="entry name" value="lambda repressor-like DNA-binding domains"/>
    <property type="match status" value="1"/>
</dbReference>
<evidence type="ECO:0000313" key="4">
    <source>
        <dbReference type="Proteomes" id="UP000075635"/>
    </source>
</evidence>
<name>A0A150RL83_SORCE</name>
<sequence length="205" mass="21411">MSQAGLPVNHEGPGLSLVYGWSSEERRAQGLAASIQGVELRTDAGKVLAFDYCPFCGVGLGGSATSVRATVARRTASESARAEVPPAGVERAQRGVRPMEVVPPRPPSEPAREQAPSAPAREQAPSAPAREQAATGSTSLKVLREKLGLSQAELGGKLGLARSSIANYENGRSPLSQRLRKWIAKHEAKLTEGGNGAARRGRAAA</sequence>
<feature type="compositionally biased region" description="Low complexity" evidence="1">
    <location>
        <begin position="75"/>
        <end position="84"/>
    </location>
</feature>
<gene>
    <name evidence="3" type="ORF">BE17_14975</name>
</gene>
<dbReference type="AlphaFoldDB" id="A0A150RL83"/>
<dbReference type="GO" id="GO:0003677">
    <property type="term" value="F:DNA binding"/>
    <property type="evidence" value="ECO:0007669"/>
    <property type="project" value="InterPro"/>
</dbReference>
<feature type="domain" description="HTH cro/C1-type" evidence="2">
    <location>
        <begin position="140"/>
        <end position="173"/>
    </location>
</feature>
<dbReference type="PROSITE" id="PS50943">
    <property type="entry name" value="HTH_CROC1"/>
    <property type="match status" value="1"/>
</dbReference>